<evidence type="ECO:0000313" key="4">
    <source>
        <dbReference type="Proteomes" id="UP001499942"/>
    </source>
</evidence>
<proteinExistence type="predicted"/>
<dbReference type="EMBL" id="BAAASR010000041">
    <property type="protein sequence ID" value="GAA2515494.1"/>
    <property type="molecule type" value="Genomic_DNA"/>
</dbReference>
<feature type="transmembrane region" description="Helical" evidence="2">
    <location>
        <begin position="175"/>
        <end position="196"/>
    </location>
</feature>
<evidence type="ECO:0008006" key="5">
    <source>
        <dbReference type="Google" id="ProtNLM"/>
    </source>
</evidence>
<keyword evidence="2" id="KW-1133">Transmembrane helix</keyword>
<feature type="transmembrane region" description="Helical" evidence="2">
    <location>
        <begin position="233"/>
        <end position="251"/>
    </location>
</feature>
<dbReference type="Proteomes" id="UP001499942">
    <property type="component" value="Unassembled WGS sequence"/>
</dbReference>
<evidence type="ECO:0000313" key="3">
    <source>
        <dbReference type="EMBL" id="GAA2515494.1"/>
    </source>
</evidence>
<reference evidence="3 4" key="1">
    <citation type="journal article" date="2019" name="Int. J. Syst. Evol. Microbiol.">
        <title>The Global Catalogue of Microorganisms (GCM) 10K type strain sequencing project: providing services to taxonomists for standard genome sequencing and annotation.</title>
        <authorList>
            <consortium name="The Broad Institute Genomics Platform"/>
            <consortium name="The Broad Institute Genome Sequencing Center for Infectious Disease"/>
            <person name="Wu L."/>
            <person name="Ma J."/>
        </authorList>
    </citation>
    <scope>NUCLEOTIDE SEQUENCE [LARGE SCALE GENOMIC DNA]</scope>
    <source>
        <strain evidence="3 4">JCM 5062</strain>
    </source>
</reference>
<feature type="transmembrane region" description="Helical" evidence="2">
    <location>
        <begin position="364"/>
        <end position="388"/>
    </location>
</feature>
<evidence type="ECO:0000256" key="2">
    <source>
        <dbReference type="SAM" id="Phobius"/>
    </source>
</evidence>
<name>A0ABN3N7G6_9ACTN</name>
<keyword evidence="2" id="KW-0472">Membrane</keyword>
<dbReference type="RefSeq" id="WP_344366325.1">
    <property type="nucleotide sequence ID" value="NZ_BAAASR010000041.1"/>
</dbReference>
<feature type="transmembrane region" description="Helical" evidence="2">
    <location>
        <begin position="202"/>
        <end position="221"/>
    </location>
</feature>
<feature type="transmembrane region" description="Helical" evidence="2">
    <location>
        <begin position="310"/>
        <end position="334"/>
    </location>
</feature>
<comment type="caution">
    <text evidence="3">The sequence shown here is derived from an EMBL/GenBank/DDBJ whole genome shotgun (WGS) entry which is preliminary data.</text>
</comment>
<feature type="transmembrane region" description="Helical" evidence="2">
    <location>
        <begin position="340"/>
        <end position="357"/>
    </location>
</feature>
<organism evidence="3 4">
    <name type="scientific">Streptomyces gobitricini</name>
    <dbReference type="NCBI Taxonomy" id="68211"/>
    <lineage>
        <taxon>Bacteria</taxon>
        <taxon>Bacillati</taxon>
        <taxon>Actinomycetota</taxon>
        <taxon>Actinomycetes</taxon>
        <taxon>Kitasatosporales</taxon>
        <taxon>Streptomycetaceae</taxon>
        <taxon>Streptomyces</taxon>
    </lineage>
</organism>
<feature type="transmembrane region" description="Helical" evidence="2">
    <location>
        <begin position="400"/>
        <end position="426"/>
    </location>
</feature>
<keyword evidence="2" id="KW-0812">Transmembrane</keyword>
<gene>
    <name evidence="3" type="ORF">GCM10010393_55780</name>
</gene>
<keyword evidence="4" id="KW-1185">Reference proteome</keyword>
<protein>
    <recommendedName>
        <fullName evidence="5">Integral membrane protein</fullName>
    </recommendedName>
</protein>
<accession>A0ABN3N7G6</accession>
<feature type="compositionally biased region" description="Basic and acidic residues" evidence="1">
    <location>
        <begin position="52"/>
        <end position="78"/>
    </location>
</feature>
<evidence type="ECO:0000256" key="1">
    <source>
        <dbReference type="SAM" id="MobiDB-lite"/>
    </source>
</evidence>
<feature type="region of interest" description="Disordered" evidence="1">
    <location>
        <begin position="33"/>
        <end position="78"/>
    </location>
</feature>
<sequence length="442" mass="43972">MSDRSAPGPGGQARGVHPALAAAAWDSRAEALLSEPALGTPGARDVTGGRAAADRTAADRTANDRAAGDRAAGRGERLAGHARAAVTRRGSADPVKALLHRHRELCERAVDPLEIAAGLEAHGVTDRTAARFRHRDVFSLAEELYARVPQGDAATRHGSPPARTRGTAASWSARALLLALLPGAMGLLTVAGLTVTDGPLRTAVGVAGALGLAVALTADAGHATDAGRAAPSTRAWTGCLLIYALVGDGLLDQLLAGGPDGPWPLVVTPLLGLALAAAPAAWCARFFAARARRRLAGSRGLADFAAGARPLLLGTVVLYAAVMTALLALVGTVLDEGPPGGGAVALGVLLFLTRLLTVHGFPGAAVAGLVAACVTQALALASVLAGRLPGWDPLAIPVEAAVVAGGAATVPTLACGAAALALLGYATAVLGRASSHAGATAT</sequence>
<feature type="transmembrane region" description="Helical" evidence="2">
    <location>
        <begin position="263"/>
        <end position="289"/>
    </location>
</feature>